<dbReference type="SUPFAM" id="SSF49764">
    <property type="entry name" value="HSP20-like chaperones"/>
    <property type="match status" value="1"/>
</dbReference>
<evidence type="ECO:0000256" key="1">
    <source>
        <dbReference type="PROSITE-ProRule" id="PRU00285"/>
    </source>
</evidence>
<dbReference type="Proteomes" id="UP000823842">
    <property type="component" value="Unassembled WGS sequence"/>
</dbReference>
<evidence type="ECO:0000313" key="4">
    <source>
        <dbReference type="EMBL" id="HJB28752.1"/>
    </source>
</evidence>
<gene>
    <name evidence="4" type="ORF">IAA06_08150</name>
</gene>
<dbReference type="Pfam" id="PF00011">
    <property type="entry name" value="HSP20"/>
    <property type="match status" value="1"/>
</dbReference>
<protein>
    <submittedName>
        <fullName evidence="4">Hsp20/alpha crystallin family protein</fullName>
    </submittedName>
</protein>
<dbReference type="InterPro" id="IPR008978">
    <property type="entry name" value="HSP20-like_chaperone"/>
</dbReference>
<dbReference type="PROSITE" id="PS01031">
    <property type="entry name" value="SHSP"/>
    <property type="match status" value="1"/>
</dbReference>
<proteinExistence type="inferred from homology"/>
<reference evidence="4" key="1">
    <citation type="journal article" date="2021" name="PeerJ">
        <title>Extensive microbial diversity within the chicken gut microbiome revealed by metagenomics and culture.</title>
        <authorList>
            <person name="Gilroy R."/>
            <person name="Ravi A."/>
            <person name="Getino M."/>
            <person name="Pursley I."/>
            <person name="Horton D.L."/>
            <person name="Alikhan N.F."/>
            <person name="Baker D."/>
            <person name="Gharbi K."/>
            <person name="Hall N."/>
            <person name="Watson M."/>
            <person name="Adriaenssens E.M."/>
            <person name="Foster-Nyarko E."/>
            <person name="Jarju S."/>
            <person name="Secka A."/>
            <person name="Antonio M."/>
            <person name="Oren A."/>
            <person name="Chaudhuri R.R."/>
            <person name="La Ragione R."/>
            <person name="Hildebrand F."/>
            <person name="Pallen M.J."/>
        </authorList>
    </citation>
    <scope>NUCLEOTIDE SEQUENCE</scope>
    <source>
        <strain evidence="4">ChiSjej1B19-5720</strain>
    </source>
</reference>
<accession>A0A9D2RW03</accession>
<dbReference type="InterPro" id="IPR002068">
    <property type="entry name" value="A-crystallin/Hsp20_dom"/>
</dbReference>
<dbReference type="PANTHER" id="PTHR11527">
    <property type="entry name" value="HEAT-SHOCK PROTEIN 20 FAMILY MEMBER"/>
    <property type="match status" value="1"/>
</dbReference>
<dbReference type="Gene3D" id="2.60.40.790">
    <property type="match status" value="1"/>
</dbReference>
<dbReference type="CDD" id="cd06471">
    <property type="entry name" value="ACD_LpsHSP_like"/>
    <property type="match status" value="1"/>
</dbReference>
<sequence length="145" mass="16822">MLMPSIFGESLFDDLMDFSFPRTSRPAHRENAQNVMRTDVRETDEGYELDIELPGFKKEDVKAQLKDGYLTILATKNANEDQKDDNGKYIRRERFTGSVSRSFYVGKKLTEEDIHAKFEDGMLKLSLPKEDNCKVEQEKYIKIEG</sequence>
<name>A0A9D2RW03_9FIRM</name>
<dbReference type="InterPro" id="IPR031107">
    <property type="entry name" value="Small_HSP"/>
</dbReference>
<evidence type="ECO:0000313" key="5">
    <source>
        <dbReference type="Proteomes" id="UP000823842"/>
    </source>
</evidence>
<dbReference type="AlphaFoldDB" id="A0A9D2RW03"/>
<evidence type="ECO:0000259" key="3">
    <source>
        <dbReference type="PROSITE" id="PS01031"/>
    </source>
</evidence>
<comment type="caution">
    <text evidence="4">The sequence shown here is derived from an EMBL/GenBank/DDBJ whole genome shotgun (WGS) entry which is preliminary data.</text>
</comment>
<evidence type="ECO:0000256" key="2">
    <source>
        <dbReference type="RuleBase" id="RU003616"/>
    </source>
</evidence>
<feature type="domain" description="SHSP" evidence="3">
    <location>
        <begin position="29"/>
        <end position="144"/>
    </location>
</feature>
<comment type="similarity">
    <text evidence="1 2">Belongs to the small heat shock protein (HSP20) family.</text>
</comment>
<organism evidence="4 5">
    <name type="scientific">Candidatus Blautia faecavium</name>
    <dbReference type="NCBI Taxonomy" id="2838487"/>
    <lineage>
        <taxon>Bacteria</taxon>
        <taxon>Bacillati</taxon>
        <taxon>Bacillota</taxon>
        <taxon>Clostridia</taxon>
        <taxon>Lachnospirales</taxon>
        <taxon>Lachnospiraceae</taxon>
        <taxon>Blautia</taxon>
    </lineage>
</organism>
<reference evidence="4" key="2">
    <citation type="submission" date="2021-04" db="EMBL/GenBank/DDBJ databases">
        <authorList>
            <person name="Gilroy R."/>
        </authorList>
    </citation>
    <scope>NUCLEOTIDE SEQUENCE</scope>
    <source>
        <strain evidence="4">ChiSjej1B19-5720</strain>
    </source>
</reference>
<dbReference type="EMBL" id="DWYZ01000153">
    <property type="protein sequence ID" value="HJB28752.1"/>
    <property type="molecule type" value="Genomic_DNA"/>
</dbReference>